<evidence type="ECO:0000256" key="5">
    <source>
        <dbReference type="ARBA" id="ARBA00022833"/>
    </source>
</evidence>
<accession>A0AAD7XK98</accession>
<dbReference type="GO" id="GO:0030488">
    <property type="term" value="P:tRNA methylation"/>
    <property type="evidence" value="ECO:0007669"/>
    <property type="project" value="InterPro"/>
</dbReference>
<evidence type="ECO:0000256" key="7">
    <source>
        <dbReference type="SAM" id="MobiDB-lite"/>
    </source>
</evidence>
<feature type="non-terminal residue" evidence="10">
    <location>
        <position position="1"/>
    </location>
</feature>
<dbReference type="PROSITE" id="PS00972">
    <property type="entry name" value="USP_1"/>
    <property type="match status" value="1"/>
</dbReference>
<dbReference type="InterPro" id="IPR002893">
    <property type="entry name" value="Znf_MYND"/>
</dbReference>
<dbReference type="InterPro" id="IPR028889">
    <property type="entry name" value="USP"/>
</dbReference>
<organism evidence="10 11">
    <name type="scientific">Chrysophaeum taylorii</name>
    <dbReference type="NCBI Taxonomy" id="2483200"/>
    <lineage>
        <taxon>Eukaryota</taxon>
        <taxon>Sar</taxon>
        <taxon>Stramenopiles</taxon>
        <taxon>Ochrophyta</taxon>
        <taxon>Pelagophyceae</taxon>
        <taxon>Pelagomonadales</taxon>
        <taxon>Pelagomonadaceae</taxon>
        <taxon>Chrysophaeum</taxon>
    </lineage>
</organism>
<name>A0AAD7XK98_9STRA</name>
<dbReference type="SUPFAM" id="SSF54001">
    <property type="entry name" value="Cysteine proteinases"/>
    <property type="match status" value="1"/>
</dbReference>
<dbReference type="PANTHER" id="PTHR12029:SF11">
    <property type="entry name" value="METHYLTRANSFERASE TARBP1-RELATED"/>
    <property type="match status" value="1"/>
</dbReference>
<reference evidence="10" key="1">
    <citation type="submission" date="2023-01" db="EMBL/GenBank/DDBJ databases">
        <title>Metagenome sequencing of chrysophaentin producing Chrysophaeum taylorii.</title>
        <authorList>
            <person name="Davison J."/>
            <person name="Bewley C."/>
        </authorList>
    </citation>
    <scope>NUCLEOTIDE SEQUENCE</scope>
    <source>
        <strain evidence="10">NIES-1699</strain>
    </source>
</reference>
<keyword evidence="1" id="KW-0489">Methyltransferase</keyword>
<dbReference type="Gene3D" id="3.40.1280.10">
    <property type="match status" value="1"/>
</dbReference>
<keyword evidence="5" id="KW-0862">Zinc</keyword>
<protein>
    <recommendedName>
        <fullName evidence="12">Ubiquitinyl hydrolase 1</fullName>
    </recommendedName>
</protein>
<dbReference type="PROSITE" id="PS50865">
    <property type="entry name" value="ZF_MYND_2"/>
    <property type="match status" value="1"/>
</dbReference>
<dbReference type="InterPro" id="IPR018200">
    <property type="entry name" value="USP_CS"/>
</dbReference>
<keyword evidence="3" id="KW-0479">Metal-binding</keyword>
<dbReference type="PROSITE" id="PS50235">
    <property type="entry name" value="USP_3"/>
    <property type="match status" value="1"/>
</dbReference>
<dbReference type="GO" id="GO:0004843">
    <property type="term" value="F:cysteine-type deubiquitinase activity"/>
    <property type="evidence" value="ECO:0007669"/>
    <property type="project" value="InterPro"/>
</dbReference>
<dbReference type="InterPro" id="IPR029026">
    <property type="entry name" value="tRNA_m1G_MTases_N"/>
</dbReference>
<feature type="domain" description="USP" evidence="8">
    <location>
        <begin position="69"/>
        <end position="445"/>
    </location>
</feature>
<dbReference type="Gene3D" id="3.90.70.10">
    <property type="entry name" value="Cysteine proteinases"/>
    <property type="match status" value="1"/>
</dbReference>
<dbReference type="SUPFAM" id="SSF48371">
    <property type="entry name" value="ARM repeat"/>
    <property type="match status" value="1"/>
</dbReference>
<feature type="domain" description="MYND-type" evidence="9">
    <location>
        <begin position="258"/>
        <end position="296"/>
    </location>
</feature>
<evidence type="ECO:0000259" key="9">
    <source>
        <dbReference type="PROSITE" id="PS50865"/>
    </source>
</evidence>
<dbReference type="CDD" id="cd18091">
    <property type="entry name" value="SpoU-like_TRM3-like"/>
    <property type="match status" value="1"/>
</dbReference>
<feature type="compositionally biased region" description="Acidic residues" evidence="7">
    <location>
        <begin position="1285"/>
        <end position="1296"/>
    </location>
</feature>
<dbReference type="PANTHER" id="PTHR12029">
    <property type="entry name" value="RNA METHYLTRANSFERASE"/>
    <property type="match status" value="1"/>
</dbReference>
<dbReference type="GO" id="GO:0016579">
    <property type="term" value="P:protein deubiquitination"/>
    <property type="evidence" value="ECO:0007669"/>
    <property type="project" value="InterPro"/>
</dbReference>
<dbReference type="Pfam" id="PF00443">
    <property type="entry name" value="UCH"/>
    <property type="match status" value="1"/>
</dbReference>
<dbReference type="Proteomes" id="UP001230188">
    <property type="component" value="Unassembled WGS sequence"/>
</dbReference>
<evidence type="ECO:0000313" key="10">
    <source>
        <dbReference type="EMBL" id="KAJ8602552.1"/>
    </source>
</evidence>
<dbReference type="InterPro" id="IPR029028">
    <property type="entry name" value="Alpha/beta_knot_MTases"/>
</dbReference>
<keyword evidence="4 6" id="KW-0863">Zinc-finger</keyword>
<evidence type="ECO:0000256" key="2">
    <source>
        <dbReference type="ARBA" id="ARBA00022679"/>
    </source>
</evidence>
<dbReference type="InterPro" id="IPR045330">
    <property type="entry name" value="TRM3/TARBP1"/>
</dbReference>
<dbReference type="InterPro" id="IPR001394">
    <property type="entry name" value="Peptidase_C19_UCH"/>
</dbReference>
<sequence>MPNNDVGSLVEVVVDGCWRCVGRVLCAEPLVVETRRGTVVASDWSPLGTHLRNFRQQDVPGRPVAPGVVGLSNLGNTCFLNAVLQCVLALPPIESPRNDPSVSRALSELREAVGRGGHVSLAPTGLKAALAARYPCYEGTARHDAIDLALNLFSALHDEANEVQSGERTSTAAYHRDCFGSVLASAWCRGPPEQSADSAKCKLRERHASPILDEFGSQLWINARCSSCGRVHDWFPHVLYLSFVLPVPSHKIALARGCATCGGGGGGKLCSRCRRVAYCSTSCQRRAWTGSHRDECRPPPRLDLAALLDDKFRPSLAELPHRPCDACGAPLAVFEARIWRAPRVLLLHLDRNHKVYGKTETRVEAPVTGWNLGRWVHGPEAEAAVYDLRGVVDHTTDAWNDAFSGHFSARFRNPRDAIWYRACDVDAAPAPPEMGNATLLFYEKQQRTENLRGVIEAVADGLVSRLAVPEVALSSGALRYAATRRAVRENRESSSQCVERLVAETMRGDEAAFACCRSLLDSGLVRRAIARLATPAVRSVAAVARLVRCAGDGALAPLALDLALRSVTTDSFPHAAKCLVPAACAAAALLDDDDDASSRSAADAFCEIAGSSVIEERRELALGALVAGRSVFFPNPGDWEDRLLGVARRAIVVRPDSSKLARRYAARLVQHARGDDAAWGDWLAAYATAEFETSLHLFAPALDTLVRLLSGGRTPPTEWILALARRLLANDNPAVRKAAVSRLLGLPLLLPWDFVRDDLLPALDDAELRKGKDFAKDLDAAAEAFCAALFSATNAPKEDVCKFACSRACVCADSRLGAAGRDALLSVFRRHRRQDERLPPLDSSDVRRAAEALGELRAAANRATTVRVAEALATILRATTTVDLDAAAAFAEVASRFLTADDLGPWLARVANSDDWARYSRTANPDSAGGVLASLASVSDYDCSRVVRAFVDARGPEFLVLCCSTERAAAAAREPRARLWRALDASDAERLDSLTRDQMNTPENFRAAADLRELVNALALDDDSSPASREWRRRAADLAASAGADLAASARADLAAAPNATTLRALRCLRACAPFVSSERAADLASIARDATARRDSKEWRAVDRERWALTAALVARHRRVEVDAVETTDALRRCGSDVASVVDMLRCALAAARRVGDKDDDVAALVDAASAAARDASRAGSPRLARAISRYVFAPACARALAQPLPALSRALLRLARGLLDLAEAKRPHILRAVALAFAAACREASSSSSRTRGGASGSPAAAFAPLLTRLLLTREHALKPAETPDDDDDDETEEEKSVARNETTTPAVEAFGRVSRARLCALLVLENDGGGGALASLRRAVCLDLLRLDVELRECGGEVAAARRSAAWGKRLRAWQALCVLAPNVDLVENDDLDFLSRSLPSALVSPCLPCVRYAVETASVAFAKRWPARILPHIFDRLDVVRDDDDHDKGQGGRELALASLLVVAGHVVVDYSDDDEPSPFAPQLLRAALAFQGSTRGLVRGIAQLLVLALCPGGRAPDPPDDASYVAATVAALKRDPDVARHVERQRRFFWTLRAPALCTVRGMIEAGTPVEGDVVGESIVATFKKRIADTAREIARLDETRGYGQVLWKAAGASRKNDSDVPAFVVDHKSLFIQRKIDQLMAETTTWEDDDDDESRARRATNPTARLNVVGNERMRVVVCASLVDKTPNLAGLVRTAEVFAAEAVVVPDLNLTKTLAFRAVAVTADKWIRIDECHPRRLLAWLHEKRRAPPSCVVPLNLSFRREGYAIVALEQASGSKSLAEAVLPTPAVLLLGREKEGLDVDLLQAVDMCVEIPQLGVVRSLNVHVSGACP</sequence>
<dbReference type="InterPro" id="IPR001537">
    <property type="entry name" value="SpoU_MeTrfase"/>
</dbReference>
<dbReference type="GO" id="GO:0008270">
    <property type="term" value="F:zinc ion binding"/>
    <property type="evidence" value="ECO:0007669"/>
    <property type="project" value="UniProtKB-KW"/>
</dbReference>
<comment type="caution">
    <text evidence="10">The sequence shown here is derived from an EMBL/GenBank/DDBJ whole genome shotgun (WGS) entry which is preliminary data.</text>
</comment>
<dbReference type="Pfam" id="PF00588">
    <property type="entry name" value="SpoU_methylase"/>
    <property type="match status" value="1"/>
</dbReference>
<dbReference type="PROSITE" id="PS01360">
    <property type="entry name" value="ZF_MYND_1"/>
    <property type="match status" value="1"/>
</dbReference>
<dbReference type="SUPFAM" id="SSF75217">
    <property type="entry name" value="alpha/beta knot"/>
    <property type="match status" value="1"/>
</dbReference>
<evidence type="ECO:0000256" key="3">
    <source>
        <dbReference type="ARBA" id="ARBA00022723"/>
    </source>
</evidence>
<gene>
    <name evidence="10" type="ORF">CTAYLR_008341</name>
</gene>
<dbReference type="SUPFAM" id="SSF144232">
    <property type="entry name" value="HIT/MYND zinc finger-like"/>
    <property type="match status" value="1"/>
</dbReference>
<evidence type="ECO:0000313" key="11">
    <source>
        <dbReference type="Proteomes" id="UP001230188"/>
    </source>
</evidence>
<dbReference type="EMBL" id="JAQMWT010000377">
    <property type="protein sequence ID" value="KAJ8602552.1"/>
    <property type="molecule type" value="Genomic_DNA"/>
</dbReference>
<dbReference type="InterPro" id="IPR044748">
    <property type="entry name" value="Trm3/TARBP1_C"/>
</dbReference>
<dbReference type="GO" id="GO:0003723">
    <property type="term" value="F:RNA binding"/>
    <property type="evidence" value="ECO:0007669"/>
    <property type="project" value="InterPro"/>
</dbReference>
<dbReference type="Pfam" id="PF01753">
    <property type="entry name" value="zf-MYND"/>
    <property type="match status" value="1"/>
</dbReference>
<evidence type="ECO:0000256" key="4">
    <source>
        <dbReference type="ARBA" id="ARBA00022771"/>
    </source>
</evidence>
<dbReference type="Gene3D" id="6.10.140.2220">
    <property type="match status" value="1"/>
</dbReference>
<dbReference type="InterPro" id="IPR016024">
    <property type="entry name" value="ARM-type_fold"/>
</dbReference>
<dbReference type="InterPro" id="IPR038765">
    <property type="entry name" value="Papain-like_cys_pep_sf"/>
</dbReference>
<keyword evidence="11" id="KW-1185">Reference proteome</keyword>
<keyword evidence="2" id="KW-0808">Transferase</keyword>
<dbReference type="CDD" id="cd02257">
    <property type="entry name" value="Peptidase_C19"/>
    <property type="match status" value="1"/>
</dbReference>
<proteinExistence type="predicted"/>
<evidence type="ECO:0000256" key="6">
    <source>
        <dbReference type="PROSITE-ProRule" id="PRU00134"/>
    </source>
</evidence>
<feature type="region of interest" description="Disordered" evidence="7">
    <location>
        <begin position="1280"/>
        <end position="1307"/>
    </location>
</feature>
<evidence type="ECO:0008006" key="12">
    <source>
        <dbReference type="Google" id="ProtNLM"/>
    </source>
</evidence>
<dbReference type="GO" id="GO:0016423">
    <property type="term" value="F:tRNA (guanine) methyltransferase activity"/>
    <property type="evidence" value="ECO:0007669"/>
    <property type="project" value="InterPro"/>
</dbReference>
<evidence type="ECO:0000256" key="1">
    <source>
        <dbReference type="ARBA" id="ARBA00022603"/>
    </source>
</evidence>
<evidence type="ECO:0000259" key="8">
    <source>
        <dbReference type="PROSITE" id="PS50235"/>
    </source>
</evidence>